<proteinExistence type="predicted"/>
<dbReference type="SUPFAM" id="SSF56672">
    <property type="entry name" value="DNA/RNA polymerases"/>
    <property type="match status" value="1"/>
</dbReference>
<feature type="domain" description="Reverse transcriptase" evidence="9">
    <location>
        <begin position="633"/>
        <end position="818"/>
    </location>
</feature>
<keyword evidence="5" id="KW-0255">Endonuclease</keyword>
<dbReference type="InterPro" id="IPR000477">
    <property type="entry name" value="RT_dom"/>
</dbReference>
<dbReference type="FunFam" id="3.10.20.370:FF:000001">
    <property type="entry name" value="Retrovirus-related Pol polyprotein from transposon 17.6-like protein"/>
    <property type="match status" value="1"/>
</dbReference>
<sequence>MSWAHNYRKVKVEYESEDSWEEEQVGQALGRPLDSATVDITMDPNQIQALIDNAVRQALSQQQSQFQTQLNSLAARVQSLQVEAPQIKIYEKVSVNPDVRCDIPLDIIKSVPEFSGTQDEYVAWRQSAIYAYELFKPYNGSSAHYQAVAILRNKIRGAAGALLVSHNTVLNFDAILARLDCTYSDKTSLRLLRQGLEMVRQGDLPLMQYYDEVEKKLTLVTNKIVMTHEQEGADLLNAEVRADALHAFISGLKKALRAVVFPAQPKDLPSALALAREAEASIERSMFANSYAKAVEERAHSGANGKSRFQGKPNKEEQGQDRNPHFTKRPKNNGQTNKDTQAQAPQPMEVDSSSRFRQRTEHYQNHPNESNAFKRRNSSERSTGPRRQRLNNVVQEAPKQKDPKEEYEKTAKAAVEEIDSENEYAPSDDSLNFLRGRSRLPFIERRLAGRTLKMLIDTDAAKNYIRPVKELKNVMPVASPFSVSSIHGSTEIKHKCLMKVFKHISPFFLLDSLNAFDAIIGLDLLTQAGVKLNLAEDSLEYQGIAEKLHYFSCPSVNFTDVNDIVVPDSVKKEFKDTIIRRKKAFSTTNEALPFNTAVTATIRTVDNEPVYSRAYPTLMGVSDFVNNEVKQLLKDGIIRPSRSPYNSPTWVVDKKGTDAFGNPNKRLVIDFRKLNEKTIPDRYPMPSIPMILANLGKAKFFTTLDLKSGYHQIYLAEHDREKTSFSVNGGKYEFCRLPFGLRNASSIFQRALDDVLREQIGKICYVYVDDVIIFSENESDHVRHIDTVLKCLIDANMRVSQEKTRFFKESVEYLGFIVSKDGTKSDPEKVKAIQEYPEPDCVYKVRSFLGLASYYRVFIKDFAAIARPITDILKGENGSVSKHMSKKIPVEFNETQRNAFQRLRNILASEDVILKYPDFKKPFDLTTDASASGIGAVLSQEGRPITMISRTLKQPEQNYATNERELLAIVWALGKLQNFLYGSREINIFTDHQPLTFAVADRNTNAKIKRWKSYIDQHNAKVFYKPGKENFVADALSRQNLNALQNEPQSDAATIHSELSLTYTVETTDKPLNCFRNQIILEAARFPLKRNLVLFRSKSRHLISFTDKSWLLKTLKEVVNPDVVNAIHCDLPTLASFQHDLIAHFPATQFRHCKNVVLDITDKNEQIEIVTAEHNRAHRAAQENIKQVLRDYYFPKMGSLAKEVVANCRVCTQAKYDRHPKKQELGETPIPSYTGEMVHIDIFSTDRKLFLTCIDKFSKYAIVQPVVSRTIVDITAPLLQIINLFPNIKTVYCDNEPAFNSETVTSMLKNSFGIDIVNAPPLHSSSNGQVERFHSTLAEIARCLKLDKKTNDTVELILRATIEYNKTVHSVTRERPIEVVHPGAHERCLEIKARLVKAQQDSIGRNNPSRQNRVFEVGERVFVKNNKRLGNKLTPLCTEQKVQADLGTSVLIKGRVVHKDNLK</sequence>
<evidence type="ECO:0000259" key="9">
    <source>
        <dbReference type="PROSITE" id="PS50878"/>
    </source>
</evidence>
<dbReference type="FunFam" id="3.30.70.270:FF:000020">
    <property type="entry name" value="Transposon Tf2-6 polyprotein-like Protein"/>
    <property type="match status" value="1"/>
</dbReference>
<dbReference type="InterPro" id="IPR012337">
    <property type="entry name" value="RNaseH-like_sf"/>
</dbReference>
<dbReference type="SUPFAM" id="SSF50630">
    <property type="entry name" value="Acid proteases"/>
    <property type="match status" value="1"/>
</dbReference>
<keyword evidence="4" id="KW-0540">Nuclease</keyword>
<dbReference type="FlyBase" id="FBgn0014966">
    <property type="gene designation" value="gypsy\pol"/>
</dbReference>
<evidence type="ECO:0000256" key="2">
    <source>
        <dbReference type="ARBA" id="ARBA00022679"/>
    </source>
</evidence>
<dbReference type="InterPro" id="IPR050951">
    <property type="entry name" value="Retrovirus_Pol_polyprotein"/>
</dbReference>
<dbReference type="Gene3D" id="3.30.420.10">
    <property type="entry name" value="Ribonuclease H-like superfamily/Ribonuclease H"/>
    <property type="match status" value="2"/>
</dbReference>
<dbReference type="InterPro" id="IPR041588">
    <property type="entry name" value="Integrase_H2C2"/>
</dbReference>
<evidence type="ECO:0000256" key="8">
    <source>
        <dbReference type="SAM" id="MobiDB-lite"/>
    </source>
</evidence>
<dbReference type="GO" id="GO:0042575">
    <property type="term" value="C:DNA polymerase complex"/>
    <property type="evidence" value="ECO:0007669"/>
    <property type="project" value="UniProtKB-ARBA"/>
</dbReference>
<dbReference type="PANTHER" id="PTHR37984:SF5">
    <property type="entry name" value="PROTEIN NYNRIN-LIKE"/>
    <property type="match status" value="1"/>
</dbReference>
<keyword evidence="7" id="KW-0695">RNA-directed DNA polymerase</keyword>
<reference evidence="11" key="1">
    <citation type="book" date="1997" name="RETROVIRUSES" publisher="Cold Spring Harbor Laboratory Press" city="Cold Spring Harbor, New York, NY, USA">
        <title>Appendix 2: Retroviral taxonomy, protein structure, sequences, and genetic maps.</title>
        <editorList>
            <person name="Coffin"/>
            <person name="J.M."/>
        </editorList>
        <authorList>
            <person name="Petropoulos C.J."/>
        </authorList>
    </citation>
    <scope>NUCLEOTIDE SEQUENCE</scope>
</reference>
<evidence type="ECO:0000256" key="4">
    <source>
        <dbReference type="ARBA" id="ARBA00022722"/>
    </source>
</evidence>
<evidence type="ECO:0000256" key="6">
    <source>
        <dbReference type="ARBA" id="ARBA00022801"/>
    </source>
</evidence>
<evidence type="ECO:0000313" key="12">
    <source>
        <dbReference type="FlyBase" id="FBgn0014966"/>
    </source>
</evidence>
<accession>O44384</accession>
<dbReference type="CDD" id="cd01647">
    <property type="entry name" value="RT_LTR"/>
    <property type="match status" value="1"/>
</dbReference>
<name>O44384_DROME</name>
<dbReference type="Pfam" id="PF17921">
    <property type="entry name" value="Integrase_H2C2"/>
    <property type="match status" value="1"/>
</dbReference>
<dbReference type="InterPro" id="IPR021109">
    <property type="entry name" value="Peptidase_aspartic_dom_sf"/>
</dbReference>
<evidence type="ECO:0000256" key="1">
    <source>
        <dbReference type="ARBA" id="ARBA00012493"/>
    </source>
</evidence>
<evidence type="ECO:0000313" key="11">
    <source>
        <dbReference type="EMBL" id="AAC82604.1"/>
    </source>
</evidence>
<dbReference type="GO" id="GO:0003964">
    <property type="term" value="F:RNA-directed DNA polymerase activity"/>
    <property type="evidence" value="ECO:0007669"/>
    <property type="project" value="UniProtKB-KW"/>
</dbReference>
<keyword evidence="3" id="KW-0548">Nucleotidyltransferase</keyword>
<dbReference type="Pfam" id="PF00078">
    <property type="entry name" value="RVT_1"/>
    <property type="match status" value="1"/>
</dbReference>
<dbReference type="MEROPS" id="A02.021"/>
<dbReference type="GO" id="GO:0015074">
    <property type="term" value="P:DNA integration"/>
    <property type="evidence" value="ECO:0007669"/>
    <property type="project" value="InterPro"/>
</dbReference>
<dbReference type="IntAct" id="O44384">
    <property type="interactions" value="1"/>
</dbReference>
<organism evidence="11">
    <name type="scientific">Drosophila melanogaster</name>
    <name type="common">Fruit fly</name>
    <dbReference type="NCBI Taxonomy" id="7227"/>
    <lineage>
        <taxon>Eukaryota</taxon>
        <taxon>Metazoa</taxon>
        <taxon>Ecdysozoa</taxon>
        <taxon>Arthropoda</taxon>
        <taxon>Hexapoda</taxon>
        <taxon>Insecta</taxon>
        <taxon>Pterygota</taxon>
        <taxon>Neoptera</taxon>
        <taxon>Endopterygota</taxon>
        <taxon>Diptera</taxon>
        <taxon>Brachycera</taxon>
        <taxon>Muscomorpha</taxon>
        <taxon>Ephydroidea</taxon>
        <taxon>Drosophilidae</taxon>
        <taxon>Drosophila</taxon>
        <taxon>Sophophora</taxon>
    </lineage>
</organism>
<dbReference type="Gene3D" id="1.10.340.70">
    <property type="match status" value="1"/>
</dbReference>
<dbReference type="Gene3D" id="3.10.10.10">
    <property type="entry name" value="HIV Type 1 Reverse Transcriptase, subunit A, domain 1"/>
    <property type="match status" value="1"/>
</dbReference>
<gene>
    <name evidence="12" type="primary">pol</name>
    <name evidence="11" type="synonym">gag-pol</name>
</gene>
<evidence type="ECO:0000259" key="10">
    <source>
        <dbReference type="PROSITE" id="PS50994"/>
    </source>
</evidence>
<feature type="compositionally biased region" description="Basic and acidic residues" evidence="8">
    <location>
        <begin position="398"/>
        <end position="407"/>
    </location>
</feature>
<dbReference type="SMR" id="O44384"/>
<dbReference type="InterPro" id="IPR036397">
    <property type="entry name" value="RNaseH_sf"/>
</dbReference>
<evidence type="ECO:0000256" key="7">
    <source>
        <dbReference type="ARBA" id="ARBA00022918"/>
    </source>
</evidence>
<dbReference type="GO" id="GO:0004519">
    <property type="term" value="F:endonuclease activity"/>
    <property type="evidence" value="ECO:0007669"/>
    <property type="project" value="UniProtKB-KW"/>
</dbReference>
<dbReference type="EMBL" id="AF033821">
    <property type="protein sequence ID" value="AAC82604.1"/>
    <property type="molecule type" value="Genomic_DNA"/>
</dbReference>
<dbReference type="GO" id="GO:0016787">
    <property type="term" value="F:hydrolase activity"/>
    <property type="evidence" value="ECO:0007669"/>
    <property type="project" value="UniProtKB-KW"/>
</dbReference>
<dbReference type="InterPro" id="IPR043502">
    <property type="entry name" value="DNA/RNA_pol_sf"/>
</dbReference>
<dbReference type="EC" id="2.7.7.49" evidence="1"/>
<dbReference type="CDD" id="cd09274">
    <property type="entry name" value="RNase_HI_RT_Ty3"/>
    <property type="match status" value="1"/>
</dbReference>
<dbReference type="PROSITE" id="PS50994">
    <property type="entry name" value="INTEGRASE"/>
    <property type="match status" value="1"/>
</dbReference>
<dbReference type="InterPro" id="IPR041373">
    <property type="entry name" value="RT_RNaseH"/>
</dbReference>
<feature type="compositionally biased region" description="Polar residues" evidence="8">
    <location>
        <begin position="332"/>
        <end position="344"/>
    </location>
</feature>
<dbReference type="GO" id="GO:0003676">
    <property type="term" value="F:nucleic acid binding"/>
    <property type="evidence" value="ECO:0007669"/>
    <property type="project" value="InterPro"/>
</dbReference>
<protein>
    <recommendedName>
        <fullName evidence="1">RNA-directed DNA polymerase</fullName>
        <ecNumber evidence="1">2.7.7.49</ecNumber>
    </recommendedName>
</protein>
<feature type="region of interest" description="Disordered" evidence="8">
    <location>
        <begin position="298"/>
        <end position="407"/>
    </location>
</feature>
<evidence type="ECO:0000256" key="3">
    <source>
        <dbReference type="ARBA" id="ARBA00022695"/>
    </source>
</evidence>
<dbReference type="PANTHER" id="PTHR37984">
    <property type="entry name" value="PROTEIN CBG26694"/>
    <property type="match status" value="1"/>
</dbReference>
<feature type="compositionally biased region" description="Basic and acidic residues" evidence="8">
    <location>
        <begin position="352"/>
        <end position="364"/>
    </location>
</feature>
<reference evidence="11" key="2">
    <citation type="submission" date="1997-11" db="EMBL/GenBank/DDBJ databases">
        <authorList>
            <person name="Chappey C."/>
        </authorList>
    </citation>
    <scope>NUCLEOTIDE SEQUENCE</scope>
</reference>
<dbReference type="InterPro" id="IPR043128">
    <property type="entry name" value="Rev_trsase/Diguanyl_cyclase"/>
</dbReference>
<keyword evidence="6" id="KW-0378">Hydrolase</keyword>
<dbReference type="Gene3D" id="3.30.70.270">
    <property type="match status" value="2"/>
</dbReference>
<dbReference type="Pfam" id="PF17917">
    <property type="entry name" value="RT_RNaseH"/>
    <property type="match status" value="1"/>
</dbReference>
<feature type="domain" description="Integrase catalytic" evidence="10">
    <location>
        <begin position="1225"/>
        <end position="1384"/>
    </location>
</feature>
<dbReference type="SUPFAM" id="SSF53098">
    <property type="entry name" value="Ribonuclease H-like"/>
    <property type="match status" value="1"/>
</dbReference>
<evidence type="ECO:0000256" key="5">
    <source>
        <dbReference type="ARBA" id="ARBA00022759"/>
    </source>
</evidence>
<dbReference type="PROSITE" id="PS50878">
    <property type="entry name" value="RT_POL"/>
    <property type="match status" value="1"/>
</dbReference>
<dbReference type="InterPro" id="IPR001584">
    <property type="entry name" value="Integrase_cat-core"/>
</dbReference>
<feature type="compositionally biased region" description="Basic and acidic residues" evidence="8">
    <location>
        <begin position="313"/>
        <end position="324"/>
    </location>
</feature>
<keyword evidence="2" id="KW-0808">Transferase</keyword>